<evidence type="ECO:0000313" key="1">
    <source>
        <dbReference type="EMBL" id="GAJ10423.1"/>
    </source>
</evidence>
<reference evidence="1" key="1">
    <citation type="journal article" date="2014" name="Front. Microbiol.">
        <title>High frequency of phylogenetically diverse reductive dehalogenase-homologous genes in deep subseafloor sedimentary metagenomes.</title>
        <authorList>
            <person name="Kawai M."/>
            <person name="Futagami T."/>
            <person name="Toyoda A."/>
            <person name="Takaki Y."/>
            <person name="Nishi S."/>
            <person name="Hori S."/>
            <person name="Arai W."/>
            <person name="Tsubouchi T."/>
            <person name="Morono Y."/>
            <person name="Uchiyama I."/>
            <person name="Ito T."/>
            <person name="Fujiyama A."/>
            <person name="Inagaki F."/>
            <person name="Takami H."/>
        </authorList>
    </citation>
    <scope>NUCLEOTIDE SEQUENCE</scope>
    <source>
        <strain evidence="1">Expedition CK06-06</strain>
    </source>
</reference>
<dbReference type="EMBL" id="BARW01028209">
    <property type="protein sequence ID" value="GAJ10423.1"/>
    <property type="molecule type" value="Genomic_DNA"/>
</dbReference>
<comment type="caution">
    <text evidence="1">The sequence shown here is derived from an EMBL/GenBank/DDBJ whole genome shotgun (WGS) entry which is preliminary data.</text>
</comment>
<organism evidence="1">
    <name type="scientific">marine sediment metagenome</name>
    <dbReference type="NCBI Taxonomy" id="412755"/>
    <lineage>
        <taxon>unclassified sequences</taxon>
        <taxon>metagenomes</taxon>
        <taxon>ecological metagenomes</taxon>
    </lineage>
</organism>
<gene>
    <name evidence="1" type="ORF">S12H4_45597</name>
</gene>
<sequence length="82" mass="9431">MYTWNGIKINISGTNKGFITDIGKYLHASYSRSGEKDRDIDISIYHVDDNMLPPVSRSAKLKKSITLTMEKEFELKIYKLDS</sequence>
<dbReference type="AlphaFoldDB" id="X1TYM0"/>
<accession>X1TYM0</accession>
<protein>
    <submittedName>
        <fullName evidence="1">Uncharacterized protein</fullName>
    </submittedName>
</protein>
<feature type="non-terminal residue" evidence="1">
    <location>
        <position position="82"/>
    </location>
</feature>
<name>X1TYM0_9ZZZZ</name>
<proteinExistence type="predicted"/>